<dbReference type="eggNOG" id="COG0583">
    <property type="taxonomic scope" value="Bacteria"/>
</dbReference>
<dbReference type="InterPro" id="IPR036390">
    <property type="entry name" value="WH_DNA-bd_sf"/>
</dbReference>
<sequence>MSLPDLNLLRIFTEVVEAGSFTRAAERLHISKGAVSRQVTALEEALGARLLNRTTRTLSLTREGAAVLDHAKRAVDEACFAAAAASELSGKVAGVLKVSAPISFTQYEFGAALPEFMERYPDLTVEIDLADHMIDFVAGGYDVGVRISGMADSSLIARQLAPVRRFICAAPSYIEKFGKPRTLDDLSHHACIINSQLPDRSYWTLRNGRGQVVSVPVSGRFIANTSVAIQPVVLAGLGLQHVPDFIAYRHLKSGALVRVLEDEVDDEVRLHLIYADRRHMPSKVRAFVDFMVEKYGEGRAPWLGV</sequence>
<evidence type="ECO:0000313" key="6">
    <source>
        <dbReference type="EMBL" id="GAK45921.1"/>
    </source>
</evidence>
<reference evidence="6 7" key="1">
    <citation type="submission" date="2014-07" db="EMBL/GenBank/DDBJ databases">
        <title>Tepidicaulis marinum gen. nov., sp. nov., a novel marine bacterium denitrifying nitrate to nitrous oxide strictly under microaerobic conditions.</title>
        <authorList>
            <person name="Takeuchi M."/>
            <person name="Yamagishi T."/>
            <person name="Kamagata Y."/>
            <person name="Oshima K."/>
            <person name="Hattori M."/>
            <person name="Katayama T."/>
            <person name="Hanada S."/>
            <person name="Tamaki H."/>
            <person name="Marumo K."/>
            <person name="Maeda H."/>
            <person name="Nedachi M."/>
            <person name="Iwasaki W."/>
            <person name="Suwa Y."/>
            <person name="Sakata S."/>
        </authorList>
    </citation>
    <scope>NUCLEOTIDE SEQUENCE [LARGE SCALE GENOMIC DNA]</scope>
    <source>
        <strain evidence="6 7">MA2</strain>
    </source>
</reference>
<comment type="caution">
    <text evidence="6">The sequence shown here is derived from an EMBL/GenBank/DDBJ whole genome shotgun (WGS) entry which is preliminary data.</text>
</comment>
<feature type="domain" description="HTH lysR-type" evidence="5">
    <location>
        <begin position="4"/>
        <end position="61"/>
    </location>
</feature>
<protein>
    <submittedName>
        <fullName evidence="6">LysR family transcriptional regulator</fullName>
    </submittedName>
</protein>
<dbReference type="SUPFAM" id="SSF46785">
    <property type="entry name" value="Winged helix' DNA-binding domain"/>
    <property type="match status" value="1"/>
</dbReference>
<dbReference type="PANTHER" id="PTHR30537:SF35">
    <property type="entry name" value="TRANSCRIPTIONAL REGULATORY PROTEIN"/>
    <property type="match status" value="1"/>
</dbReference>
<accession>A0A081BD03</accession>
<comment type="similarity">
    <text evidence="1">Belongs to the LysR transcriptional regulatory family.</text>
</comment>
<proteinExistence type="inferred from homology"/>
<dbReference type="SUPFAM" id="SSF53850">
    <property type="entry name" value="Periplasmic binding protein-like II"/>
    <property type="match status" value="1"/>
</dbReference>
<organism evidence="6 7">
    <name type="scientific">Tepidicaulis marinus</name>
    <dbReference type="NCBI Taxonomy" id="1333998"/>
    <lineage>
        <taxon>Bacteria</taxon>
        <taxon>Pseudomonadati</taxon>
        <taxon>Pseudomonadota</taxon>
        <taxon>Alphaproteobacteria</taxon>
        <taxon>Hyphomicrobiales</taxon>
        <taxon>Parvibaculaceae</taxon>
        <taxon>Tepidicaulis</taxon>
    </lineage>
</organism>
<dbReference type="PRINTS" id="PR00039">
    <property type="entry name" value="HTHLYSR"/>
</dbReference>
<keyword evidence="4" id="KW-0804">Transcription</keyword>
<evidence type="ECO:0000256" key="2">
    <source>
        <dbReference type="ARBA" id="ARBA00023015"/>
    </source>
</evidence>
<gene>
    <name evidence="6" type="ORF">M2A_2420</name>
</gene>
<keyword evidence="2" id="KW-0805">Transcription regulation</keyword>
<name>A0A081BD03_9HYPH</name>
<dbReference type="STRING" id="1333998.M2A_2420"/>
<dbReference type="Pfam" id="PF00126">
    <property type="entry name" value="HTH_1"/>
    <property type="match status" value="1"/>
</dbReference>
<dbReference type="FunFam" id="1.10.10.10:FF:000001">
    <property type="entry name" value="LysR family transcriptional regulator"/>
    <property type="match status" value="1"/>
</dbReference>
<keyword evidence="7" id="KW-1185">Reference proteome</keyword>
<dbReference type="GO" id="GO:0003700">
    <property type="term" value="F:DNA-binding transcription factor activity"/>
    <property type="evidence" value="ECO:0007669"/>
    <property type="project" value="InterPro"/>
</dbReference>
<dbReference type="AlphaFoldDB" id="A0A081BD03"/>
<evidence type="ECO:0000256" key="1">
    <source>
        <dbReference type="ARBA" id="ARBA00009437"/>
    </source>
</evidence>
<dbReference type="InterPro" id="IPR000847">
    <property type="entry name" value="LysR_HTH_N"/>
</dbReference>
<dbReference type="InterPro" id="IPR058163">
    <property type="entry name" value="LysR-type_TF_proteobact-type"/>
</dbReference>
<dbReference type="Pfam" id="PF03466">
    <property type="entry name" value="LysR_substrate"/>
    <property type="match status" value="1"/>
</dbReference>
<dbReference type="Gene3D" id="1.10.10.10">
    <property type="entry name" value="Winged helix-like DNA-binding domain superfamily/Winged helix DNA-binding domain"/>
    <property type="match status" value="1"/>
</dbReference>
<dbReference type="RefSeq" id="WP_052379448.1">
    <property type="nucleotide sequence ID" value="NZ_BBIO01000013.1"/>
</dbReference>
<evidence type="ECO:0000313" key="7">
    <source>
        <dbReference type="Proteomes" id="UP000028702"/>
    </source>
</evidence>
<dbReference type="CDD" id="cd08422">
    <property type="entry name" value="PBP2_CrgA_like"/>
    <property type="match status" value="1"/>
</dbReference>
<dbReference type="Gene3D" id="3.40.190.290">
    <property type="match status" value="1"/>
</dbReference>
<dbReference type="EMBL" id="BBIO01000013">
    <property type="protein sequence ID" value="GAK45921.1"/>
    <property type="molecule type" value="Genomic_DNA"/>
</dbReference>
<evidence type="ECO:0000259" key="5">
    <source>
        <dbReference type="PROSITE" id="PS50931"/>
    </source>
</evidence>
<dbReference type="PROSITE" id="PS50931">
    <property type="entry name" value="HTH_LYSR"/>
    <property type="match status" value="1"/>
</dbReference>
<dbReference type="PANTHER" id="PTHR30537">
    <property type="entry name" value="HTH-TYPE TRANSCRIPTIONAL REGULATOR"/>
    <property type="match status" value="1"/>
</dbReference>
<dbReference type="GO" id="GO:0006351">
    <property type="term" value="P:DNA-templated transcription"/>
    <property type="evidence" value="ECO:0007669"/>
    <property type="project" value="TreeGrafter"/>
</dbReference>
<evidence type="ECO:0000256" key="4">
    <source>
        <dbReference type="ARBA" id="ARBA00023163"/>
    </source>
</evidence>
<evidence type="ECO:0000256" key="3">
    <source>
        <dbReference type="ARBA" id="ARBA00023125"/>
    </source>
</evidence>
<dbReference type="GO" id="GO:0043565">
    <property type="term" value="F:sequence-specific DNA binding"/>
    <property type="evidence" value="ECO:0007669"/>
    <property type="project" value="TreeGrafter"/>
</dbReference>
<dbReference type="InterPro" id="IPR005119">
    <property type="entry name" value="LysR_subst-bd"/>
</dbReference>
<keyword evidence="3" id="KW-0238">DNA-binding</keyword>
<dbReference type="InterPro" id="IPR036388">
    <property type="entry name" value="WH-like_DNA-bd_sf"/>
</dbReference>
<dbReference type="Proteomes" id="UP000028702">
    <property type="component" value="Unassembled WGS sequence"/>
</dbReference>